<evidence type="ECO:0000313" key="3">
    <source>
        <dbReference type="Proteomes" id="UP001476798"/>
    </source>
</evidence>
<evidence type="ECO:0000313" key="2">
    <source>
        <dbReference type="EMBL" id="MEQ2179914.1"/>
    </source>
</evidence>
<dbReference type="EMBL" id="JAHRIO010064634">
    <property type="protein sequence ID" value="MEQ2179914.1"/>
    <property type="molecule type" value="Genomic_DNA"/>
</dbReference>
<comment type="caution">
    <text evidence="2">The sequence shown here is derived from an EMBL/GenBank/DDBJ whole genome shotgun (WGS) entry which is preliminary data.</text>
</comment>
<dbReference type="Proteomes" id="UP001476798">
    <property type="component" value="Unassembled WGS sequence"/>
</dbReference>
<name>A0ABV0P8Z5_9TELE</name>
<evidence type="ECO:0000256" key="1">
    <source>
        <dbReference type="SAM" id="Phobius"/>
    </source>
</evidence>
<sequence length="110" mass="12260">LASFLQSFSTFWCSLVNAPDGQRLEEEQRRFFCAGSLKPVVIGTAGIAVQVVGSNWPKPHYTLLITGLCRFRVSNLLKERPFVLAEVTASFLFGLLYCPSCSFCLFFLSV</sequence>
<keyword evidence="1" id="KW-0812">Transmembrane</keyword>
<keyword evidence="3" id="KW-1185">Reference proteome</keyword>
<keyword evidence="1" id="KW-1133">Transmembrane helix</keyword>
<accession>A0ABV0P8Z5</accession>
<gene>
    <name evidence="2" type="ORF">GOODEAATRI_030132</name>
</gene>
<protein>
    <submittedName>
        <fullName evidence="2">Uncharacterized protein</fullName>
    </submittedName>
</protein>
<organism evidence="2 3">
    <name type="scientific">Goodea atripinnis</name>
    <dbReference type="NCBI Taxonomy" id="208336"/>
    <lineage>
        <taxon>Eukaryota</taxon>
        <taxon>Metazoa</taxon>
        <taxon>Chordata</taxon>
        <taxon>Craniata</taxon>
        <taxon>Vertebrata</taxon>
        <taxon>Euteleostomi</taxon>
        <taxon>Actinopterygii</taxon>
        <taxon>Neopterygii</taxon>
        <taxon>Teleostei</taxon>
        <taxon>Neoteleostei</taxon>
        <taxon>Acanthomorphata</taxon>
        <taxon>Ovalentaria</taxon>
        <taxon>Atherinomorphae</taxon>
        <taxon>Cyprinodontiformes</taxon>
        <taxon>Goodeidae</taxon>
        <taxon>Goodea</taxon>
    </lineage>
</organism>
<feature type="transmembrane region" description="Helical" evidence="1">
    <location>
        <begin position="82"/>
        <end position="108"/>
    </location>
</feature>
<reference evidence="2 3" key="1">
    <citation type="submission" date="2021-06" db="EMBL/GenBank/DDBJ databases">
        <authorList>
            <person name="Palmer J.M."/>
        </authorList>
    </citation>
    <scope>NUCLEOTIDE SEQUENCE [LARGE SCALE GENOMIC DNA]</scope>
    <source>
        <strain evidence="2 3">GA_2019</strain>
        <tissue evidence="2">Muscle</tissue>
    </source>
</reference>
<proteinExistence type="predicted"/>
<feature type="non-terminal residue" evidence="2">
    <location>
        <position position="1"/>
    </location>
</feature>
<keyword evidence="1" id="KW-0472">Membrane</keyword>